<dbReference type="InterPro" id="IPR003337">
    <property type="entry name" value="Trehalose_PPase"/>
</dbReference>
<keyword evidence="9" id="KW-1185">Reference proteome</keyword>
<dbReference type="AlphaFoldDB" id="A0A8T3A6F8"/>
<evidence type="ECO:0000256" key="1">
    <source>
        <dbReference type="ARBA" id="ARBA00000500"/>
    </source>
</evidence>
<dbReference type="EC" id="3.1.3.12" evidence="5"/>
<evidence type="ECO:0000256" key="6">
    <source>
        <dbReference type="ARBA" id="ARBA00022801"/>
    </source>
</evidence>
<keyword evidence="6" id="KW-0378">Hydrolase</keyword>
<dbReference type="SUPFAM" id="SSF56784">
    <property type="entry name" value="HAD-like"/>
    <property type="match status" value="1"/>
</dbReference>
<comment type="catalytic activity">
    <reaction evidence="1">
        <text>alpha,alpha-trehalose 6-phosphate + H2O = alpha,alpha-trehalose + phosphate</text>
        <dbReference type="Rhea" id="RHEA:23420"/>
        <dbReference type="ChEBI" id="CHEBI:15377"/>
        <dbReference type="ChEBI" id="CHEBI:16551"/>
        <dbReference type="ChEBI" id="CHEBI:43474"/>
        <dbReference type="ChEBI" id="CHEBI:58429"/>
        <dbReference type="EC" id="3.1.3.12"/>
    </reaction>
</comment>
<reference evidence="8" key="1">
    <citation type="journal article" date="2022" name="Front. Genet.">
        <title>Chromosome-Scale Assembly of the Dendrobium nobile Genome Provides Insights Into the Molecular Mechanism of the Biosynthesis of the Medicinal Active Ingredient of Dendrobium.</title>
        <authorList>
            <person name="Xu Q."/>
            <person name="Niu S.-C."/>
            <person name="Li K.-L."/>
            <person name="Zheng P.-J."/>
            <person name="Zhang X.-J."/>
            <person name="Jia Y."/>
            <person name="Liu Y."/>
            <person name="Niu Y.-X."/>
            <person name="Yu L.-H."/>
            <person name="Chen D.-F."/>
            <person name="Zhang G.-Q."/>
        </authorList>
    </citation>
    <scope>NUCLEOTIDE SEQUENCE</scope>
    <source>
        <tissue evidence="8">Leaf</tissue>
    </source>
</reference>
<dbReference type="PANTHER" id="PTHR43768:SF3">
    <property type="entry name" value="TREHALOSE 6-PHOSPHATE PHOSPHATASE"/>
    <property type="match status" value="1"/>
</dbReference>
<evidence type="ECO:0000256" key="5">
    <source>
        <dbReference type="ARBA" id="ARBA00013086"/>
    </source>
</evidence>
<proteinExistence type="inferred from homology"/>
<dbReference type="GO" id="GO:0004805">
    <property type="term" value="F:trehalose-phosphatase activity"/>
    <property type="evidence" value="ECO:0007669"/>
    <property type="project" value="UniProtKB-EC"/>
</dbReference>
<dbReference type="SMR" id="A0A8T3A6F8"/>
<evidence type="ECO:0000256" key="3">
    <source>
        <dbReference type="ARBA" id="ARBA00005199"/>
    </source>
</evidence>
<dbReference type="InterPro" id="IPR036412">
    <property type="entry name" value="HAD-like_sf"/>
</dbReference>
<accession>A0A8T3A6F8</accession>
<dbReference type="PANTHER" id="PTHR43768">
    <property type="entry name" value="TREHALOSE 6-PHOSPHATE PHOSPHATASE"/>
    <property type="match status" value="1"/>
</dbReference>
<dbReference type="Pfam" id="PF02358">
    <property type="entry name" value="Trehalose_PPase"/>
    <property type="match status" value="1"/>
</dbReference>
<evidence type="ECO:0000256" key="2">
    <source>
        <dbReference type="ARBA" id="ARBA00001968"/>
    </source>
</evidence>
<gene>
    <name evidence="8" type="ORF">KFK09_025968</name>
</gene>
<dbReference type="Proteomes" id="UP000829196">
    <property type="component" value="Unassembled WGS sequence"/>
</dbReference>
<evidence type="ECO:0000313" key="9">
    <source>
        <dbReference type="Proteomes" id="UP000829196"/>
    </source>
</evidence>
<comment type="caution">
    <text evidence="8">The sequence shown here is derived from an EMBL/GenBank/DDBJ whole genome shotgun (WGS) entry which is preliminary data.</text>
</comment>
<evidence type="ECO:0000256" key="7">
    <source>
        <dbReference type="SAM" id="MobiDB-lite"/>
    </source>
</evidence>
<comment type="similarity">
    <text evidence="4">Belongs to the trehalose phosphatase family.</text>
</comment>
<dbReference type="FunFam" id="3.30.70.1020:FF:000004">
    <property type="entry name" value="Trehalose 6-phosphate phosphatase"/>
    <property type="match status" value="1"/>
</dbReference>
<comment type="pathway">
    <text evidence="3">Glycan biosynthesis; trehalose biosynthesis.</text>
</comment>
<evidence type="ECO:0000256" key="4">
    <source>
        <dbReference type="ARBA" id="ARBA00008770"/>
    </source>
</evidence>
<evidence type="ECO:0000313" key="8">
    <source>
        <dbReference type="EMBL" id="KAI0491708.1"/>
    </source>
</evidence>
<name>A0A8T3A6F8_DENNO</name>
<sequence length="193" mass="21866">MMDSRSFVPTKSLRTDGDDVDEGIADDQISSTAPSIEFNFKEFEDPLSKSSSLPIFDEPVYDVYDDDMFFEVLDVDTPVNNDDKSKPIQEVIAEKNNGGDECTVNINAMIPAFECIHDGWDATELKVENNKFCLSVHFRCVDDKRWRALADQVKSLLKEYPKLRLTPGRKVLEIHSIIKGDKGRAMEVLLKSL</sequence>
<dbReference type="InterPro" id="IPR044651">
    <property type="entry name" value="OTSB-like"/>
</dbReference>
<dbReference type="GO" id="GO:0005992">
    <property type="term" value="P:trehalose biosynthetic process"/>
    <property type="evidence" value="ECO:0007669"/>
    <property type="project" value="InterPro"/>
</dbReference>
<dbReference type="EMBL" id="JAGYWB010000018">
    <property type="protein sequence ID" value="KAI0491708.1"/>
    <property type="molecule type" value="Genomic_DNA"/>
</dbReference>
<protein>
    <recommendedName>
        <fullName evidence="5">trehalose-phosphatase</fullName>
        <ecNumber evidence="5">3.1.3.12</ecNumber>
    </recommendedName>
</protein>
<feature type="region of interest" description="Disordered" evidence="7">
    <location>
        <begin position="1"/>
        <end position="28"/>
    </location>
</feature>
<organism evidence="8 9">
    <name type="scientific">Dendrobium nobile</name>
    <name type="common">Orchid</name>
    <dbReference type="NCBI Taxonomy" id="94219"/>
    <lineage>
        <taxon>Eukaryota</taxon>
        <taxon>Viridiplantae</taxon>
        <taxon>Streptophyta</taxon>
        <taxon>Embryophyta</taxon>
        <taxon>Tracheophyta</taxon>
        <taxon>Spermatophyta</taxon>
        <taxon>Magnoliopsida</taxon>
        <taxon>Liliopsida</taxon>
        <taxon>Asparagales</taxon>
        <taxon>Orchidaceae</taxon>
        <taxon>Epidendroideae</taxon>
        <taxon>Malaxideae</taxon>
        <taxon>Dendrobiinae</taxon>
        <taxon>Dendrobium</taxon>
    </lineage>
</organism>
<comment type="cofactor">
    <cofactor evidence="2">
        <name>a divalent metal cation</name>
        <dbReference type="ChEBI" id="CHEBI:60240"/>
    </cofactor>
</comment>
<dbReference type="OrthoDB" id="1682437at2759"/>